<dbReference type="Pfam" id="PF00389">
    <property type="entry name" value="2-Hacid_dh"/>
    <property type="match status" value="1"/>
</dbReference>
<keyword evidence="3" id="KW-0520">NAD</keyword>
<dbReference type="InterPro" id="IPR050223">
    <property type="entry name" value="D-isomer_2-hydroxyacid_DH"/>
</dbReference>
<evidence type="ECO:0000259" key="5">
    <source>
        <dbReference type="Pfam" id="PF00389"/>
    </source>
</evidence>
<evidence type="ECO:0000313" key="7">
    <source>
        <dbReference type="EMBL" id="OZS77517.1"/>
    </source>
</evidence>
<dbReference type="AlphaFoldDB" id="A0A264W3A9"/>
<keyword evidence="8" id="KW-1185">Reference proteome</keyword>
<dbReference type="PROSITE" id="PS00671">
    <property type="entry name" value="D_2_HYDROXYACID_DH_3"/>
    <property type="match status" value="1"/>
</dbReference>
<dbReference type="InterPro" id="IPR029753">
    <property type="entry name" value="D-isomer_DH_CS"/>
</dbReference>
<accession>A0A264W3A9</accession>
<dbReference type="SUPFAM" id="SSF52283">
    <property type="entry name" value="Formate/glycerate dehydrogenase catalytic domain-like"/>
    <property type="match status" value="1"/>
</dbReference>
<dbReference type="PANTHER" id="PTHR10996">
    <property type="entry name" value="2-HYDROXYACID DEHYDROGENASE-RELATED"/>
    <property type="match status" value="1"/>
</dbReference>
<dbReference type="EMBL" id="NOKQ01000220">
    <property type="protein sequence ID" value="OZS77517.1"/>
    <property type="molecule type" value="Genomic_DNA"/>
</dbReference>
<dbReference type="GO" id="GO:0051287">
    <property type="term" value="F:NAD binding"/>
    <property type="evidence" value="ECO:0007669"/>
    <property type="project" value="InterPro"/>
</dbReference>
<evidence type="ECO:0000256" key="2">
    <source>
        <dbReference type="ARBA" id="ARBA00023002"/>
    </source>
</evidence>
<reference evidence="7 8" key="1">
    <citation type="submission" date="2017-07" db="EMBL/GenBank/DDBJ databases">
        <title>Tetzosporium hominis gen.nov. sp.nov.</title>
        <authorList>
            <person name="Tetz G."/>
            <person name="Tetz V."/>
        </authorList>
    </citation>
    <scope>NUCLEOTIDE SEQUENCE [LARGE SCALE GENOMIC DNA]</scope>
    <source>
        <strain evidence="7 8">VT-49</strain>
    </source>
</reference>
<evidence type="ECO:0000259" key="6">
    <source>
        <dbReference type="Pfam" id="PF02826"/>
    </source>
</evidence>
<dbReference type="PANTHER" id="PTHR10996:SF283">
    <property type="entry name" value="GLYOXYLATE_HYDROXYPYRUVATE REDUCTASE B"/>
    <property type="match status" value="1"/>
</dbReference>
<dbReference type="InterPro" id="IPR006139">
    <property type="entry name" value="D-isomer_2_OHA_DH_cat_dom"/>
</dbReference>
<evidence type="ECO:0000256" key="3">
    <source>
        <dbReference type="ARBA" id="ARBA00023027"/>
    </source>
</evidence>
<dbReference type="PROSITE" id="PS00065">
    <property type="entry name" value="D_2_HYDROXYACID_DH_1"/>
    <property type="match status" value="1"/>
</dbReference>
<dbReference type="InterPro" id="IPR029752">
    <property type="entry name" value="D-isomer_DH_CS1"/>
</dbReference>
<dbReference type="InterPro" id="IPR036291">
    <property type="entry name" value="NAD(P)-bd_dom_sf"/>
</dbReference>
<dbReference type="InterPro" id="IPR006140">
    <property type="entry name" value="D-isomer_DH_NAD-bd"/>
</dbReference>
<evidence type="ECO:0000256" key="1">
    <source>
        <dbReference type="ARBA" id="ARBA00005854"/>
    </source>
</evidence>
<comment type="similarity">
    <text evidence="1 4">Belongs to the D-isomer specific 2-hydroxyacid dehydrogenase family.</text>
</comment>
<comment type="caution">
    <text evidence="7">The sequence shown here is derived from an EMBL/GenBank/DDBJ whole genome shotgun (WGS) entry which is preliminary data.</text>
</comment>
<gene>
    <name evidence="7" type="ORF">CF394_09870</name>
</gene>
<organism evidence="7 8">
    <name type="scientific">Tetzosporium hominis</name>
    <dbReference type="NCBI Taxonomy" id="2020506"/>
    <lineage>
        <taxon>Bacteria</taxon>
        <taxon>Bacillati</taxon>
        <taxon>Bacillota</taxon>
        <taxon>Bacilli</taxon>
        <taxon>Bacillales</taxon>
        <taxon>Caryophanaceae</taxon>
        <taxon>Tetzosporium</taxon>
    </lineage>
</organism>
<dbReference type="OrthoDB" id="9805416at2"/>
<dbReference type="FunFam" id="3.40.50.720:FF:000203">
    <property type="entry name" value="D-3-phosphoglycerate dehydrogenase (SerA)"/>
    <property type="match status" value="1"/>
</dbReference>
<dbReference type="RefSeq" id="WP_094943354.1">
    <property type="nucleotide sequence ID" value="NZ_NOKQ01000220.1"/>
</dbReference>
<keyword evidence="2 4" id="KW-0560">Oxidoreductase</keyword>
<dbReference type="Pfam" id="PF02826">
    <property type="entry name" value="2-Hacid_dh_C"/>
    <property type="match status" value="1"/>
</dbReference>
<sequence>MNVFATRKLPEEVVDKLKQQVTYSEWHSAEQPMTKAELLEAVKDADGIISVLSDPLDAEVLAAAPNLKVISQLAVGFNNIDVGEAIKRGIRVTNTPDVLTNATADLTFALLLAAARKLSAASAEVREGKWQSWSLLQLAGKELSGATIGILGFGRIGQAVARRAKGFDMNVIYWNRSKKPEAEQAIGATYHELEDVLKQADFLVIMLPFAPELKYLIGAEELALMKSDAILVNTARGGLVDEQALYEALKNGRLGAAGLDVFEQEPVPTDHPLLTLPNVEVAPHIGSSTVATRMEMADLTVRNLLAVLQNKEPETPVN</sequence>
<dbReference type="GO" id="GO:0016618">
    <property type="term" value="F:hydroxypyruvate reductase [NAD(P)H] activity"/>
    <property type="evidence" value="ECO:0007669"/>
    <property type="project" value="TreeGrafter"/>
</dbReference>
<dbReference type="Gene3D" id="3.40.50.720">
    <property type="entry name" value="NAD(P)-binding Rossmann-like Domain"/>
    <property type="match status" value="2"/>
</dbReference>
<evidence type="ECO:0000256" key="4">
    <source>
        <dbReference type="RuleBase" id="RU003719"/>
    </source>
</evidence>
<dbReference type="Proteomes" id="UP000217065">
    <property type="component" value="Unassembled WGS sequence"/>
</dbReference>
<dbReference type="CDD" id="cd05301">
    <property type="entry name" value="GDH"/>
    <property type="match status" value="1"/>
</dbReference>
<feature type="domain" description="D-isomer specific 2-hydroxyacid dehydrogenase NAD-binding" evidence="6">
    <location>
        <begin position="108"/>
        <end position="286"/>
    </location>
</feature>
<dbReference type="GO" id="GO:0005829">
    <property type="term" value="C:cytosol"/>
    <property type="evidence" value="ECO:0007669"/>
    <property type="project" value="TreeGrafter"/>
</dbReference>
<proteinExistence type="inferred from homology"/>
<dbReference type="GO" id="GO:0030267">
    <property type="term" value="F:glyoxylate reductase (NADPH) activity"/>
    <property type="evidence" value="ECO:0007669"/>
    <property type="project" value="TreeGrafter"/>
</dbReference>
<protein>
    <submittedName>
        <fullName evidence="7">D-glycerate dehydrogenase</fullName>
    </submittedName>
</protein>
<dbReference type="SUPFAM" id="SSF51735">
    <property type="entry name" value="NAD(P)-binding Rossmann-fold domains"/>
    <property type="match status" value="1"/>
</dbReference>
<feature type="domain" description="D-isomer specific 2-hydroxyacid dehydrogenase catalytic" evidence="5">
    <location>
        <begin position="4"/>
        <end position="318"/>
    </location>
</feature>
<evidence type="ECO:0000313" key="8">
    <source>
        <dbReference type="Proteomes" id="UP000217065"/>
    </source>
</evidence>
<name>A0A264W3A9_9BACL</name>